<comment type="caution">
    <text evidence="5">The sequence shown here is derived from an EMBL/GenBank/DDBJ whole genome shotgun (WGS) entry which is preliminary data.</text>
</comment>
<comment type="cofactor">
    <cofactor evidence="1">
        <name>Zn(2+)</name>
        <dbReference type="ChEBI" id="CHEBI:29105"/>
    </cofactor>
</comment>
<dbReference type="Pfam" id="PF08240">
    <property type="entry name" value="ADH_N"/>
    <property type="match status" value="1"/>
</dbReference>
<gene>
    <name evidence="5" type="ORF">DFR71_2397</name>
</gene>
<dbReference type="GO" id="GO:0016491">
    <property type="term" value="F:oxidoreductase activity"/>
    <property type="evidence" value="ECO:0007669"/>
    <property type="project" value="UniProtKB-KW"/>
</dbReference>
<accession>A0A4R1FSB1</accession>
<dbReference type="InterPro" id="IPR050129">
    <property type="entry name" value="Zn_alcohol_dh"/>
</dbReference>
<feature type="domain" description="Alcohol dehydrogenase-like N-terminal" evidence="4">
    <location>
        <begin position="50"/>
        <end position="168"/>
    </location>
</feature>
<dbReference type="InterPro" id="IPR013154">
    <property type="entry name" value="ADH-like_N"/>
</dbReference>
<keyword evidence="2" id="KW-0560">Oxidoreductase</keyword>
<dbReference type="InterPro" id="IPR011032">
    <property type="entry name" value="GroES-like_sf"/>
</dbReference>
<dbReference type="Proteomes" id="UP000294856">
    <property type="component" value="Unassembled WGS sequence"/>
</dbReference>
<dbReference type="AlphaFoldDB" id="A0A4R1FSB1"/>
<evidence type="ECO:0000256" key="1">
    <source>
        <dbReference type="ARBA" id="ARBA00001947"/>
    </source>
</evidence>
<sequence length="376" mass="39349">MATQTIYRHSNPIHHLDEEDTAVPSTMQAAVYYGPRDIRLEEVDIPAPGTGETLLRVLRSGICGTDAAEWTAGPKTFPVQRRHPHSGHLGPIIPGHEFVGEIVEADPDSGLTEGILVASGAGVWCGKCRRCGEGRTNQCAQYRTLGLNVHGGMAEFVAVPTKTLRLLPTGLPLDHAGLAQPLSVGIHAARRSGAREGDNVVIIGAGAIGSFVLAGLRHLGELDTTVIDFPGSRLDRAQRLGADRTLTPSQSIAADVTDALNGRKPDVVIEASGAPGQLAAALEMVADGGRVQAVGIPEDKPALDMHSMIFREITLDTTLAHVCDTDLPAALHILAADSLLGTEFAETPVGLAHLGASLDRLAAGQVEGKILIDPGA</sequence>
<dbReference type="STRING" id="1210063.GCA_001612665_00060"/>
<dbReference type="SUPFAM" id="SSF51735">
    <property type="entry name" value="NAD(P)-binding Rossmann-fold domains"/>
    <property type="match status" value="1"/>
</dbReference>
<dbReference type="Gene3D" id="3.40.50.720">
    <property type="entry name" value="NAD(P)-binding Rossmann-like Domain"/>
    <property type="match status" value="1"/>
</dbReference>
<evidence type="ECO:0000259" key="3">
    <source>
        <dbReference type="Pfam" id="PF00107"/>
    </source>
</evidence>
<evidence type="ECO:0000313" key="6">
    <source>
        <dbReference type="Proteomes" id="UP000294856"/>
    </source>
</evidence>
<protein>
    <submittedName>
        <fullName evidence="5">(R,R)-butanediol dehydrogenase/meso-butanediol dehydrogenase/diacetyl reductase</fullName>
    </submittedName>
</protein>
<evidence type="ECO:0000313" key="5">
    <source>
        <dbReference type="EMBL" id="TCJ96369.1"/>
    </source>
</evidence>
<dbReference type="RefSeq" id="WP_243654852.1">
    <property type="nucleotide sequence ID" value="NZ_SMFR01000002.1"/>
</dbReference>
<dbReference type="InterPro" id="IPR036291">
    <property type="entry name" value="NAD(P)-bd_dom_sf"/>
</dbReference>
<dbReference type="PANTHER" id="PTHR43401">
    <property type="entry name" value="L-THREONINE 3-DEHYDROGENASE"/>
    <property type="match status" value="1"/>
</dbReference>
<keyword evidence="6" id="KW-1185">Reference proteome</keyword>
<proteinExistence type="predicted"/>
<dbReference type="EMBL" id="SMFR01000002">
    <property type="protein sequence ID" value="TCJ96369.1"/>
    <property type="molecule type" value="Genomic_DNA"/>
</dbReference>
<organism evidence="5 6">
    <name type="scientific">Nocardia alba</name>
    <dbReference type="NCBI Taxonomy" id="225051"/>
    <lineage>
        <taxon>Bacteria</taxon>
        <taxon>Bacillati</taxon>
        <taxon>Actinomycetota</taxon>
        <taxon>Actinomycetes</taxon>
        <taxon>Mycobacteriales</taxon>
        <taxon>Nocardiaceae</taxon>
        <taxon>Nocardia</taxon>
    </lineage>
</organism>
<dbReference type="InterPro" id="IPR013149">
    <property type="entry name" value="ADH-like_C"/>
</dbReference>
<dbReference type="Pfam" id="PF00107">
    <property type="entry name" value="ADH_zinc_N"/>
    <property type="match status" value="1"/>
</dbReference>
<reference evidence="5 6" key="1">
    <citation type="submission" date="2019-03" db="EMBL/GenBank/DDBJ databases">
        <title>Genomic Encyclopedia of Type Strains, Phase IV (KMG-IV): sequencing the most valuable type-strain genomes for metagenomic binning, comparative biology and taxonomic classification.</title>
        <authorList>
            <person name="Goeker M."/>
        </authorList>
    </citation>
    <scope>NUCLEOTIDE SEQUENCE [LARGE SCALE GENOMIC DNA]</scope>
    <source>
        <strain evidence="5 6">DSM 44684</strain>
    </source>
</reference>
<evidence type="ECO:0000256" key="2">
    <source>
        <dbReference type="ARBA" id="ARBA00023002"/>
    </source>
</evidence>
<dbReference type="Gene3D" id="3.90.180.10">
    <property type="entry name" value="Medium-chain alcohol dehydrogenases, catalytic domain"/>
    <property type="match status" value="1"/>
</dbReference>
<feature type="domain" description="Alcohol dehydrogenase-like C-terminal" evidence="3">
    <location>
        <begin position="207"/>
        <end position="332"/>
    </location>
</feature>
<dbReference type="SUPFAM" id="SSF50129">
    <property type="entry name" value="GroES-like"/>
    <property type="match status" value="1"/>
</dbReference>
<dbReference type="PANTHER" id="PTHR43401:SF2">
    <property type="entry name" value="L-THREONINE 3-DEHYDROGENASE"/>
    <property type="match status" value="1"/>
</dbReference>
<evidence type="ECO:0000259" key="4">
    <source>
        <dbReference type="Pfam" id="PF08240"/>
    </source>
</evidence>
<name>A0A4R1FSB1_9NOCA</name>